<dbReference type="Pfam" id="PF12680">
    <property type="entry name" value="SnoaL_2"/>
    <property type="match status" value="1"/>
</dbReference>
<dbReference type="InterPro" id="IPR032710">
    <property type="entry name" value="NTF2-like_dom_sf"/>
</dbReference>
<dbReference type="InterPro" id="IPR037401">
    <property type="entry name" value="SnoaL-like"/>
</dbReference>
<comment type="caution">
    <text evidence="2">The sequence shown here is derived from an EMBL/GenBank/DDBJ whole genome shotgun (WGS) entry which is preliminary data.</text>
</comment>
<name>A0A2A3ZA22_BREAU</name>
<sequence length="130" mass="14933">MTVQNIGETAMECLRSLEEYDFERMRALCTETATMWHNDGRGDQSVDEKIEQLRPLVAAVDSLRYDVIRQFQKPDEVLQQQVLHLAMADGSRSDVMATMYFRFKNGLIDRIEESAYQPPDVNNPATNKST</sequence>
<dbReference type="RefSeq" id="WP_096161382.1">
    <property type="nucleotide sequence ID" value="NZ_NRGO01000051.1"/>
</dbReference>
<evidence type="ECO:0000313" key="2">
    <source>
        <dbReference type="EMBL" id="PCC48490.1"/>
    </source>
</evidence>
<gene>
    <name evidence="2" type="ORF">CIK62_18355</name>
</gene>
<dbReference type="AlphaFoldDB" id="A0A2A3ZA22"/>
<dbReference type="SUPFAM" id="SSF54427">
    <property type="entry name" value="NTF2-like"/>
    <property type="match status" value="1"/>
</dbReference>
<accession>A0A2A3ZA22</accession>
<proteinExistence type="predicted"/>
<feature type="domain" description="SnoaL-like" evidence="1">
    <location>
        <begin position="15"/>
        <end position="110"/>
    </location>
</feature>
<dbReference type="EMBL" id="NRGO01000051">
    <property type="protein sequence ID" value="PCC48490.1"/>
    <property type="molecule type" value="Genomic_DNA"/>
</dbReference>
<protein>
    <recommendedName>
        <fullName evidence="1">SnoaL-like domain-containing protein</fullName>
    </recommendedName>
</protein>
<dbReference type="Proteomes" id="UP000217720">
    <property type="component" value="Unassembled WGS sequence"/>
</dbReference>
<evidence type="ECO:0000313" key="3">
    <source>
        <dbReference type="Proteomes" id="UP000217720"/>
    </source>
</evidence>
<organism evidence="2 3">
    <name type="scientific">Brevibacterium aurantiacum</name>
    <dbReference type="NCBI Taxonomy" id="273384"/>
    <lineage>
        <taxon>Bacteria</taxon>
        <taxon>Bacillati</taxon>
        <taxon>Actinomycetota</taxon>
        <taxon>Actinomycetes</taxon>
        <taxon>Micrococcales</taxon>
        <taxon>Brevibacteriaceae</taxon>
        <taxon>Brevibacterium</taxon>
    </lineage>
</organism>
<reference evidence="2 3" key="1">
    <citation type="journal article" date="2017" name="Elife">
        <title>Extensive horizontal gene transfer in cheese-associated bacteria.</title>
        <authorList>
            <person name="Bonham K.S."/>
            <person name="Wolfe B.E."/>
            <person name="Dutton R.J."/>
        </authorList>
    </citation>
    <scope>NUCLEOTIDE SEQUENCE [LARGE SCALE GENOMIC DNA]</scope>
    <source>
        <strain evidence="2 3">900_6</strain>
    </source>
</reference>
<evidence type="ECO:0000259" key="1">
    <source>
        <dbReference type="Pfam" id="PF12680"/>
    </source>
</evidence>
<dbReference type="Gene3D" id="3.10.450.50">
    <property type="match status" value="1"/>
</dbReference>